<gene>
    <name evidence="3" type="primary">PowCR01_000032300</name>
    <name evidence="3" type="ORF">POWCR01_000032300</name>
</gene>
<keyword evidence="2" id="KW-0812">Transmembrane</keyword>
<keyword evidence="2" id="KW-0472">Membrane</keyword>
<evidence type="ECO:0000313" key="3">
    <source>
        <dbReference type="EMBL" id="SBT72474.1"/>
    </source>
</evidence>
<dbReference type="Proteomes" id="UP000243200">
    <property type="component" value="Unassembled WGS sequence"/>
</dbReference>
<evidence type="ECO:0000256" key="1">
    <source>
        <dbReference type="SAM" id="MobiDB-lite"/>
    </source>
</evidence>
<dbReference type="VEuPathDB" id="PlasmoDB:POWCR01_000032300"/>
<feature type="compositionally biased region" description="Polar residues" evidence="1">
    <location>
        <begin position="258"/>
        <end position="276"/>
    </location>
</feature>
<name>A0A1C3KFT3_PLAOA</name>
<keyword evidence="2" id="KW-1133">Transmembrane helix</keyword>
<organism evidence="3 4">
    <name type="scientific">Plasmodium ovale</name>
    <name type="common">malaria parasite P. ovale</name>
    <dbReference type="NCBI Taxonomy" id="36330"/>
    <lineage>
        <taxon>Eukaryota</taxon>
        <taxon>Sar</taxon>
        <taxon>Alveolata</taxon>
        <taxon>Apicomplexa</taxon>
        <taxon>Aconoidasida</taxon>
        <taxon>Haemosporida</taxon>
        <taxon>Plasmodiidae</taxon>
        <taxon>Plasmodium</taxon>
        <taxon>Plasmodium (Plasmodium)</taxon>
    </lineage>
</organism>
<dbReference type="OrthoDB" id="10345790at2759"/>
<proteinExistence type="predicted"/>
<dbReference type="VEuPathDB" id="PlasmoDB:PocGH01_00118400"/>
<sequence length="919" mass="108248">MEKGIYNCHEIRKASRKVTVNVYLPYKTPILQGAIKIITEIKKKNQDGIDYKKLCEELSKYINVQKGCINPNLKSNDKTTFEKQWKDIIGGVRATFKSNDINRLCYWEGDKKEEDKKEVLDLHDKFRKFCIEKKKFEAISSNMEPEECVNYIQWIAAQKEKLLSVDPGYNTIKQYQKYFNIRNNCNYPWLLKNTLDITCSVRTNTKPKEQDSKAKTSVDDSQSPSDVSKDSPAGDTKFNSPTSHPSPKAEGDPRSGKPLSSSPEKAPTQGTPSVDDNVNHVHHFNELYLQGTPVDDPNTVPKSPLDKQSSPAYIDPKVLDFIKHIQDSFHGHIITHDTRKSINRRPDAIYEYNPSYVHGEKITPPITKPNNFIPLNVLYSQRFAQLLRSQRFVELLRLQPFRHLLFSKQFLSYFLSKEPYIQPIVHPQKDPKTIPHRHLYVPKSKPIKMQVAFIPSERDFLPRITKDNNIKDIVKVEKDPAIPGPPHSKSPFIIYTLAFLTISTAITIFYLLSKYTSFGLLFNKKKKKKRLKRSLEINKIPEESPHFDNTDNHSINDIPYEYKIHDDKNIYNQMIIQKGVINKNISLPKKKNNKRKAIIDIHMELLNKYKNDEWELNKNDFLQICLEEFVREQNKIYSNSENTNLVMKNISIQNTKEDKMVLLDEWTERCRPIWEKFKSENAFKVLQYEWKKEEKEYLENIEQFENNILNENTKISYKEIKKEIWRRWMTKQAKFIGQFTQEKWFKSLVKQIEDVSDEYKIGEIKDDIFVLNIEKLYNVNNNEESYKHDNNPFLIKVLTQIFMMVIEECIKEESPEKTELVLDNIIEKLNKEKHAKIESENIHQENVSHKEYNETLEKDTHKYKDSFKELMEGWTKQPDIDINSADDKNKSDKWIEMTDKNFLNPNEDISENPIHYIRE</sequence>
<evidence type="ECO:0000256" key="2">
    <source>
        <dbReference type="SAM" id="Phobius"/>
    </source>
</evidence>
<accession>A0A1C3KFT3</accession>
<evidence type="ECO:0000313" key="4">
    <source>
        <dbReference type="Proteomes" id="UP000243200"/>
    </source>
</evidence>
<feature type="compositionally biased region" description="Basic and acidic residues" evidence="1">
    <location>
        <begin position="206"/>
        <end position="218"/>
    </location>
</feature>
<dbReference type="AlphaFoldDB" id="A0A1C3KFT3"/>
<reference evidence="3 4" key="1">
    <citation type="submission" date="2016-06" db="EMBL/GenBank/DDBJ databases">
        <authorList>
            <consortium name="Pathogen Informatics"/>
        </authorList>
    </citation>
    <scope>NUCLEOTIDE SEQUENCE [LARGE SCALE GENOMIC DNA]</scope>
</reference>
<feature type="region of interest" description="Disordered" evidence="1">
    <location>
        <begin position="205"/>
        <end position="309"/>
    </location>
</feature>
<feature type="transmembrane region" description="Helical" evidence="2">
    <location>
        <begin position="492"/>
        <end position="522"/>
    </location>
</feature>
<protein>
    <submittedName>
        <fullName evidence="3">STP1 protein</fullName>
    </submittedName>
</protein>
<dbReference type="EMBL" id="FLRJ01000060">
    <property type="protein sequence ID" value="SBT72474.1"/>
    <property type="molecule type" value="Genomic_DNA"/>
</dbReference>